<sequence length="58" mass="6571">MTSTMLSKGSCPHPYRTLPALPSLHCREIQTYDCILRARPQPVIRNQTKAMSKSPTRT</sequence>
<reference evidence="1 2" key="1">
    <citation type="journal article" date="2018" name="Sci. Rep.">
        <title>Comparative analysis of the Pocillopora damicornis genome highlights role of immune system in coral evolution.</title>
        <authorList>
            <person name="Cunning R."/>
            <person name="Bay R.A."/>
            <person name="Gillette P."/>
            <person name="Baker A.C."/>
            <person name="Traylor-Knowles N."/>
        </authorList>
    </citation>
    <scope>NUCLEOTIDE SEQUENCE [LARGE SCALE GENOMIC DNA]</scope>
    <source>
        <strain evidence="1">RSMAS</strain>
        <tissue evidence="1">Whole animal</tissue>
    </source>
</reference>
<proteinExistence type="predicted"/>
<dbReference type="EMBL" id="RCHS01001512">
    <property type="protein sequence ID" value="RMX53094.1"/>
    <property type="molecule type" value="Genomic_DNA"/>
</dbReference>
<name>A0A3M6UHT4_POCDA</name>
<protein>
    <submittedName>
        <fullName evidence="1">Uncharacterized protein</fullName>
    </submittedName>
</protein>
<accession>A0A3M6UHT4</accession>
<gene>
    <name evidence="1" type="ORF">pdam_00015577</name>
</gene>
<organism evidence="1 2">
    <name type="scientific">Pocillopora damicornis</name>
    <name type="common">Cauliflower coral</name>
    <name type="synonym">Millepora damicornis</name>
    <dbReference type="NCBI Taxonomy" id="46731"/>
    <lineage>
        <taxon>Eukaryota</taxon>
        <taxon>Metazoa</taxon>
        <taxon>Cnidaria</taxon>
        <taxon>Anthozoa</taxon>
        <taxon>Hexacorallia</taxon>
        <taxon>Scleractinia</taxon>
        <taxon>Astrocoeniina</taxon>
        <taxon>Pocilloporidae</taxon>
        <taxon>Pocillopora</taxon>
    </lineage>
</organism>
<comment type="caution">
    <text evidence="1">The sequence shown here is derived from an EMBL/GenBank/DDBJ whole genome shotgun (WGS) entry which is preliminary data.</text>
</comment>
<keyword evidence="2" id="KW-1185">Reference proteome</keyword>
<dbReference type="AlphaFoldDB" id="A0A3M6UHT4"/>
<evidence type="ECO:0000313" key="2">
    <source>
        <dbReference type="Proteomes" id="UP000275408"/>
    </source>
</evidence>
<evidence type="ECO:0000313" key="1">
    <source>
        <dbReference type="EMBL" id="RMX53094.1"/>
    </source>
</evidence>
<dbReference type="Proteomes" id="UP000275408">
    <property type="component" value="Unassembled WGS sequence"/>
</dbReference>